<dbReference type="EMBL" id="NKUJ01000097">
    <property type="protein sequence ID" value="RMJ13914.1"/>
    <property type="molecule type" value="Genomic_DNA"/>
</dbReference>
<dbReference type="InterPro" id="IPR036291">
    <property type="entry name" value="NAD(P)-bd_dom_sf"/>
</dbReference>
<dbReference type="PANTHER" id="PTHR45458">
    <property type="entry name" value="SHORT-CHAIN DEHYDROGENASE/REDUCTASE SDR"/>
    <property type="match status" value="1"/>
</dbReference>
<dbReference type="AlphaFoldDB" id="A0A3M2S8N6"/>
<comment type="similarity">
    <text evidence="1">Belongs to the short-chain dehydrogenases/reductases (SDR) family.</text>
</comment>
<proteinExistence type="inferred from homology"/>
<dbReference type="GO" id="GO:0016616">
    <property type="term" value="F:oxidoreductase activity, acting on the CH-OH group of donors, NAD or NADP as acceptor"/>
    <property type="evidence" value="ECO:0007669"/>
    <property type="project" value="TreeGrafter"/>
</dbReference>
<dbReference type="PRINTS" id="PR00080">
    <property type="entry name" value="SDRFAMILY"/>
</dbReference>
<accession>A0A3M2S8N6</accession>
<dbReference type="Proteomes" id="UP000277212">
    <property type="component" value="Unassembled WGS sequence"/>
</dbReference>
<organism evidence="2 3">
    <name type="scientific">Fusarium kuroshium</name>
    <dbReference type="NCBI Taxonomy" id="2010991"/>
    <lineage>
        <taxon>Eukaryota</taxon>
        <taxon>Fungi</taxon>
        <taxon>Dikarya</taxon>
        <taxon>Ascomycota</taxon>
        <taxon>Pezizomycotina</taxon>
        <taxon>Sordariomycetes</taxon>
        <taxon>Hypocreomycetidae</taxon>
        <taxon>Hypocreales</taxon>
        <taxon>Nectriaceae</taxon>
        <taxon>Fusarium</taxon>
        <taxon>Fusarium solani species complex</taxon>
    </lineage>
</organism>
<dbReference type="Pfam" id="PF00106">
    <property type="entry name" value="adh_short"/>
    <property type="match status" value="1"/>
</dbReference>
<evidence type="ECO:0000256" key="1">
    <source>
        <dbReference type="RuleBase" id="RU000363"/>
    </source>
</evidence>
<name>A0A3M2S8N6_9HYPO</name>
<dbReference type="InterPro" id="IPR002347">
    <property type="entry name" value="SDR_fam"/>
</dbReference>
<protein>
    <submittedName>
        <fullName evidence="2">Uncharacterized protein</fullName>
    </submittedName>
</protein>
<gene>
    <name evidence="2" type="ORF">CDV36_006395</name>
</gene>
<dbReference type="PANTHER" id="PTHR45458:SF1">
    <property type="entry name" value="SHORT CHAIN DEHYDROGENASE"/>
    <property type="match status" value="1"/>
</dbReference>
<dbReference type="SUPFAM" id="SSF51735">
    <property type="entry name" value="NAD(P)-binding Rossmann-fold domains"/>
    <property type="match status" value="1"/>
</dbReference>
<reference evidence="2 3" key="1">
    <citation type="submission" date="2017-06" db="EMBL/GenBank/DDBJ databases">
        <title>Comparative genomic analysis of Ambrosia Fusariam Clade fungi.</title>
        <authorList>
            <person name="Stajich J.E."/>
            <person name="Carrillo J."/>
            <person name="Kijimoto T."/>
            <person name="Eskalen A."/>
            <person name="O'Donnell K."/>
            <person name="Kasson M."/>
        </authorList>
    </citation>
    <scope>NUCLEOTIDE SEQUENCE [LARGE SCALE GENOMIC DNA]</scope>
    <source>
        <strain evidence="2">UCR3666</strain>
    </source>
</reference>
<evidence type="ECO:0000313" key="3">
    <source>
        <dbReference type="Proteomes" id="UP000277212"/>
    </source>
</evidence>
<dbReference type="Gene3D" id="3.40.50.720">
    <property type="entry name" value="NAD(P)-binding Rossmann-like Domain"/>
    <property type="match status" value="1"/>
</dbReference>
<dbReference type="InterPro" id="IPR052184">
    <property type="entry name" value="SDR_enzymes"/>
</dbReference>
<sequence length="233" mass="25543">MAARNALIIGANRGLGLGLLKVFKENGYNVFGTVRPQTRSDSSFKDLEATGATVIDLDFLDEESIAAAAKTYGNDKPLDVLVNCGGVEMYPEKWLDTTAEALVYKYRVMTVGPFLSSKYFLPSLKKSEFGKIVNITSEWASIAANDCGTHISYRVPKSALNALSISIAIELKEAKENIAVLLVDPGDVPTKLSRWAGDIDLNDSVRGMFGQIEKATIEDTGLFVNWRGHKWPY</sequence>
<evidence type="ECO:0000313" key="2">
    <source>
        <dbReference type="EMBL" id="RMJ13914.1"/>
    </source>
</evidence>
<comment type="caution">
    <text evidence="2">The sequence shown here is derived from an EMBL/GenBank/DDBJ whole genome shotgun (WGS) entry which is preliminary data.</text>
</comment>
<keyword evidence="3" id="KW-1185">Reference proteome</keyword>
<dbReference type="OrthoDB" id="5296at2759"/>
<dbReference type="PRINTS" id="PR00081">
    <property type="entry name" value="GDHRDH"/>
</dbReference>